<feature type="domain" description="G-protein coupled receptors family 1 profile" evidence="16">
    <location>
        <begin position="46"/>
        <end position="378"/>
    </location>
</feature>
<evidence type="ECO:0000256" key="7">
    <source>
        <dbReference type="ARBA" id="ARBA00023040"/>
    </source>
</evidence>
<keyword evidence="14" id="KW-0966">Cell projection</keyword>
<feature type="transmembrane region" description="Helical" evidence="15">
    <location>
        <begin position="109"/>
        <end position="134"/>
    </location>
</feature>
<feature type="transmembrane region" description="Helical" evidence="15">
    <location>
        <begin position="325"/>
        <end position="345"/>
    </location>
</feature>
<evidence type="ECO:0000256" key="8">
    <source>
        <dbReference type="ARBA" id="ARBA00023069"/>
    </source>
</evidence>
<evidence type="ECO:0000256" key="5">
    <source>
        <dbReference type="ARBA" id="ARBA00022692"/>
    </source>
</evidence>
<dbReference type="SUPFAM" id="SSF81321">
    <property type="entry name" value="Family A G protein-coupled receptor-like"/>
    <property type="match status" value="1"/>
</dbReference>
<dbReference type="Pfam" id="PF00001">
    <property type="entry name" value="7tm_1"/>
    <property type="match status" value="1"/>
</dbReference>
<keyword evidence="7" id="KW-0297">G-protein coupled receptor</keyword>
<keyword evidence="10" id="KW-1015">Disulfide bond</keyword>
<keyword evidence="5 15" id="KW-0812">Transmembrane</keyword>
<reference evidence="17" key="1">
    <citation type="submission" date="2021-10" db="EMBL/GenBank/DDBJ databases">
        <title>Tropical sea cucumber genome reveals ecological adaptation and Cuvierian tubules defense mechanism.</title>
        <authorList>
            <person name="Chen T."/>
        </authorList>
    </citation>
    <scope>NUCLEOTIDE SEQUENCE</scope>
    <source>
        <strain evidence="17">Nanhai2018</strain>
        <tissue evidence="17">Muscle</tissue>
    </source>
</reference>
<dbReference type="AlphaFoldDB" id="A0A9Q1C7W6"/>
<keyword evidence="9 15" id="KW-0472">Membrane</keyword>
<keyword evidence="6 15" id="KW-1133">Transmembrane helix</keyword>
<evidence type="ECO:0000256" key="14">
    <source>
        <dbReference type="ARBA" id="ARBA00023273"/>
    </source>
</evidence>
<keyword evidence="18" id="KW-1185">Reference proteome</keyword>
<organism evidence="17 18">
    <name type="scientific">Holothuria leucospilota</name>
    <name type="common">Black long sea cucumber</name>
    <name type="synonym">Mertensiothuria leucospilota</name>
    <dbReference type="NCBI Taxonomy" id="206669"/>
    <lineage>
        <taxon>Eukaryota</taxon>
        <taxon>Metazoa</taxon>
        <taxon>Echinodermata</taxon>
        <taxon>Eleutherozoa</taxon>
        <taxon>Echinozoa</taxon>
        <taxon>Holothuroidea</taxon>
        <taxon>Aspidochirotacea</taxon>
        <taxon>Aspidochirotida</taxon>
        <taxon>Holothuriidae</taxon>
        <taxon>Holothuria</taxon>
    </lineage>
</organism>
<dbReference type="OrthoDB" id="5957871at2759"/>
<evidence type="ECO:0000313" key="18">
    <source>
        <dbReference type="Proteomes" id="UP001152320"/>
    </source>
</evidence>
<dbReference type="InterPro" id="IPR000276">
    <property type="entry name" value="GPCR_Rhodpsn"/>
</dbReference>
<evidence type="ECO:0000256" key="9">
    <source>
        <dbReference type="ARBA" id="ARBA00023136"/>
    </source>
</evidence>
<feature type="transmembrane region" description="Helical" evidence="15">
    <location>
        <begin position="365"/>
        <end position="381"/>
    </location>
</feature>
<dbReference type="Gene3D" id="1.20.1070.10">
    <property type="entry name" value="Rhodopsin 7-helix transmembrane proteins"/>
    <property type="match status" value="1"/>
</dbReference>
<comment type="caution">
    <text evidence="17">The sequence shown here is derived from an EMBL/GenBank/DDBJ whole genome shotgun (WGS) entry which is preliminary data.</text>
</comment>
<evidence type="ECO:0000256" key="15">
    <source>
        <dbReference type="SAM" id="Phobius"/>
    </source>
</evidence>
<keyword evidence="11 17" id="KW-0675">Receptor</keyword>
<dbReference type="GO" id="GO:0005768">
    <property type="term" value="C:endosome"/>
    <property type="evidence" value="ECO:0007669"/>
    <property type="project" value="TreeGrafter"/>
</dbReference>
<evidence type="ECO:0000256" key="6">
    <source>
        <dbReference type="ARBA" id="ARBA00022989"/>
    </source>
</evidence>
<gene>
    <name evidence="17" type="ORF">HOLleu_14232</name>
</gene>
<accession>A0A9Q1C7W6</accession>
<evidence type="ECO:0000256" key="1">
    <source>
        <dbReference type="ARBA" id="ARBA00004309"/>
    </source>
</evidence>
<dbReference type="SMART" id="SM01381">
    <property type="entry name" value="7TM_GPCR_Srsx"/>
    <property type="match status" value="1"/>
</dbReference>
<evidence type="ECO:0000256" key="10">
    <source>
        <dbReference type="ARBA" id="ARBA00023157"/>
    </source>
</evidence>
<dbReference type="CDD" id="cd00637">
    <property type="entry name" value="7tm_classA_rhodopsin-like"/>
    <property type="match status" value="1"/>
</dbReference>
<evidence type="ECO:0000313" key="17">
    <source>
        <dbReference type="EMBL" id="KAJ8040045.1"/>
    </source>
</evidence>
<sequence length="402" mass="45551">MVICKEQTEWFANYSMEDGKHYHRHPILFGLEALSLLVIMVLGIVTNISIVGAILRVPSLRRNMNNILIINLAIMDLSASIGSMPFSFYDLFEEGYLICFPLICRIHGIFAILACFGNFSAVVLISIFRCISIVGLHKITIKRRHVFMMIAAGWLCASAMVIPPFTGSASTSVYTHGTHHCSPSWGDSCLYYTSGVALVYCITIPTLVVSYGLITLTIKRNADRLGKYIKRGQQPAPPKGQFNDPEITYQEETEDFDGNVFDKDSGVSNPVFKLHPLDQVSTISERLDSNHQETQCSFKEIVDDTYKRRPSQRRLPQYRRYDKRVALSGALLVLTTTICWTPYFIVHSCSVEKTPSHGLEVFTMWLAYLNAALDPIIYTMLNEKIRNAVFQQFRSICIFLRK</sequence>
<dbReference type="GO" id="GO:0060170">
    <property type="term" value="C:ciliary membrane"/>
    <property type="evidence" value="ECO:0007669"/>
    <property type="project" value="UniProtKB-SubCell"/>
</dbReference>
<evidence type="ECO:0000256" key="4">
    <source>
        <dbReference type="ARBA" id="ARBA00022475"/>
    </source>
</evidence>
<evidence type="ECO:0000256" key="13">
    <source>
        <dbReference type="ARBA" id="ARBA00023224"/>
    </source>
</evidence>
<keyword evidence="4" id="KW-1003">Cell membrane</keyword>
<keyword evidence="12" id="KW-0325">Glycoprotein</keyword>
<dbReference type="PANTHER" id="PTHR22752">
    <property type="entry name" value="G PROTEIN-COUPLED RECEPTOR"/>
    <property type="match status" value="1"/>
</dbReference>
<dbReference type="EMBL" id="JAIZAY010000006">
    <property type="protein sequence ID" value="KAJ8040045.1"/>
    <property type="molecule type" value="Genomic_DNA"/>
</dbReference>
<dbReference type="PRINTS" id="PR00237">
    <property type="entry name" value="GPCRRHODOPSN"/>
</dbReference>
<protein>
    <submittedName>
        <fullName evidence="17">5-hydroxytryptamine receptor 1</fullName>
    </submittedName>
</protein>
<dbReference type="PROSITE" id="PS50262">
    <property type="entry name" value="G_PROTEIN_RECEP_F1_2"/>
    <property type="match status" value="1"/>
</dbReference>
<keyword evidence="8" id="KW-0969">Cilium</keyword>
<name>A0A9Q1C7W6_HOLLE</name>
<keyword evidence="3" id="KW-0217">Developmental protein</keyword>
<keyword evidence="13" id="KW-0807">Transducer</keyword>
<feature type="transmembrane region" description="Helical" evidence="15">
    <location>
        <begin position="67"/>
        <end position="89"/>
    </location>
</feature>
<evidence type="ECO:0000256" key="2">
    <source>
        <dbReference type="ARBA" id="ARBA00004651"/>
    </source>
</evidence>
<dbReference type="PANTHER" id="PTHR22752:SF10">
    <property type="entry name" value="G-PROTEIN COUPLED RECEPTOR 161"/>
    <property type="match status" value="1"/>
</dbReference>
<proteinExistence type="predicted"/>
<evidence type="ECO:0000256" key="12">
    <source>
        <dbReference type="ARBA" id="ARBA00023180"/>
    </source>
</evidence>
<dbReference type="GO" id="GO:0004930">
    <property type="term" value="F:G protein-coupled receptor activity"/>
    <property type="evidence" value="ECO:0007669"/>
    <property type="project" value="UniProtKB-KW"/>
</dbReference>
<comment type="subcellular location">
    <subcellularLocation>
        <location evidence="2">Cell membrane</location>
        <topology evidence="2">Multi-pass membrane protein</topology>
    </subcellularLocation>
    <subcellularLocation>
        <location evidence="1">Cell projection</location>
        <location evidence="1">Cilium membrane</location>
    </subcellularLocation>
</comment>
<feature type="transmembrane region" description="Helical" evidence="15">
    <location>
        <begin position="146"/>
        <end position="165"/>
    </location>
</feature>
<evidence type="ECO:0000256" key="3">
    <source>
        <dbReference type="ARBA" id="ARBA00022473"/>
    </source>
</evidence>
<dbReference type="InterPro" id="IPR017452">
    <property type="entry name" value="GPCR_Rhodpsn_7TM"/>
</dbReference>
<feature type="transmembrane region" description="Helical" evidence="15">
    <location>
        <begin position="197"/>
        <end position="218"/>
    </location>
</feature>
<feature type="transmembrane region" description="Helical" evidence="15">
    <location>
        <begin position="33"/>
        <end position="55"/>
    </location>
</feature>
<evidence type="ECO:0000259" key="16">
    <source>
        <dbReference type="PROSITE" id="PS50262"/>
    </source>
</evidence>
<dbReference type="Proteomes" id="UP001152320">
    <property type="component" value="Chromosome 6"/>
</dbReference>
<evidence type="ECO:0000256" key="11">
    <source>
        <dbReference type="ARBA" id="ARBA00023170"/>
    </source>
</evidence>